<feature type="domain" description="Transcription factor spt8 beta-propeller" evidence="1">
    <location>
        <begin position="1"/>
        <end position="69"/>
    </location>
</feature>
<organism evidence="2 3">
    <name type="scientific">Dissophora globulifera</name>
    <dbReference type="NCBI Taxonomy" id="979702"/>
    <lineage>
        <taxon>Eukaryota</taxon>
        <taxon>Fungi</taxon>
        <taxon>Fungi incertae sedis</taxon>
        <taxon>Mucoromycota</taxon>
        <taxon>Mortierellomycotina</taxon>
        <taxon>Mortierellomycetes</taxon>
        <taxon>Mortierellales</taxon>
        <taxon>Mortierellaceae</taxon>
        <taxon>Dissophora</taxon>
    </lineage>
</organism>
<feature type="non-terminal residue" evidence="2">
    <location>
        <position position="1"/>
    </location>
</feature>
<accession>A0A9P6R387</accession>
<dbReference type="Proteomes" id="UP000738325">
    <property type="component" value="Unassembled WGS sequence"/>
</dbReference>
<reference evidence="2" key="1">
    <citation type="journal article" date="2020" name="Fungal Divers.">
        <title>Resolving the Mortierellaceae phylogeny through synthesis of multi-gene phylogenetics and phylogenomics.</title>
        <authorList>
            <person name="Vandepol N."/>
            <person name="Liber J."/>
            <person name="Desiro A."/>
            <person name="Na H."/>
            <person name="Kennedy M."/>
            <person name="Barry K."/>
            <person name="Grigoriev I.V."/>
            <person name="Miller A.N."/>
            <person name="O'Donnell K."/>
            <person name="Stajich J.E."/>
            <person name="Bonito G."/>
        </authorList>
    </citation>
    <scope>NUCLEOTIDE SEQUENCE</scope>
    <source>
        <strain evidence="2">REB-010B</strain>
    </source>
</reference>
<sequence length="72" mass="8072">ASQDNIRLWNITELDSKSSLRPFQIIAGHHGGLISNVHIDPTCKYMITTSGNREWEGPSTNGCLFYDIQPLL</sequence>
<dbReference type="AlphaFoldDB" id="A0A9P6R387"/>
<dbReference type="OrthoDB" id="10260946at2759"/>
<dbReference type="Pfam" id="PF23798">
    <property type="entry name" value="Beta-prop_SPT8"/>
    <property type="match status" value="1"/>
</dbReference>
<evidence type="ECO:0000259" key="1">
    <source>
        <dbReference type="Pfam" id="PF23798"/>
    </source>
</evidence>
<name>A0A9P6R387_9FUNG</name>
<protein>
    <submittedName>
        <fullName evidence="2">Transcription factor spt8</fullName>
    </submittedName>
</protein>
<dbReference type="InterPro" id="IPR057544">
    <property type="entry name" value="Beta-prop_SPT8"/>
</dbReference>
<comment type="caution">
    <text evidence="2">The sequence shown here is derived from an EMBL/GenBank/DDBJ whole genome shotgun (WGS) entry which is preliminary data.</text>
</comment>
<dbReference type="EMBL" id="JAAAIP010001112">
    <property type="protein sequence ID" value="KAG0310230.1"/>
    <property type="molecule type" value="Genomic_DNA"/>
</dbReference>
<evidence type="ECO:0000313" key="2">
    <source>
        <dbReference type="EMBL" id="KAG0310230.1"/>
    </source>
</evidence>
<keyword evidence="3" id="KW-1185">Reference proteome</keyword>
<evidence type="ECO:0000313" key="3">
    <source>
        <dbReference type="Proteomes" id="UP000738325"/>
    </source>
</evidence>
<dbReference type="SUPFAM" id="SSF50978">
    <property type="entry name" value="WD40 repeat-like"/>
    <property type="match status" value="1"/>
</dbReference>
<dbReference type="InterPro" id="IPR036322">
    <property type="entry name" value="WD40_repeat_dom_sf"/>
</dbReference>
<gene>
    <name evidence="2" type="primary">SPT8_1</name>
    <name evidence="2" type="ORF">BGZ99_000584</name>
</gene>
<proteinExistence type="predicted"/>